<reference evidence="1" key="1">
    <citation type="submission" date="2023-04" db="EMBL/GenBank/DDBJ databases">
        <title>A chromosome-level genome assembly of the parasitoid wasp Eretmocerus hayati.</title>
        <authorList>
            <person name="Zhong Y."/>
            <person name="Liu S."/>
            <person name="Liu Y."/>
        </authorList>
    </citation>
    <scope>NUCLEOTIDE SEQUENCE</scope>
    <source>
        <strain evidence="1">ZJU_SS_LIU_2023</strain>
    </source>
</reference>
<accession>A0ACC2NKW8</accession>
<protein>
    <submittedName>
        <fullName evidence="1">Uncharacterized protein</fullName>
    </submittedName>
</protein>
<keyword evidence="2" id="KW-1185">Reference proteome</keyword>
<dbReference type="EMBL" id="CM056743">
    <property type="protein sequence ID" value="KAJ8671751.1"/>
    <property type="molecule type" value="Genomic_DNA"/>
</dbReference>
<organism evidence="1 2">
    <name type="scientific">Eretmocerus hayati</name>
    <dbReference type="NCBI Taxonomy" id="131215"/>
    <lineage>
        <taxon>Eukaryota</taxon>
        <taxon>Metazoa</taxon>
        <taxon>Ecdysozoa</taxon>
        <taxon>Arthropoda</taxon>
        <taxon>Hexapoda</taxon>
        <taxon>Insecta</taxon>
        <taxon>Pterygota</taxon>
        <taxon>Neoptera</taxon>
        <taxon>Endopterygota</taxon>
        <taxon>Hymenoptera</taxon>
        <taxon>Apocrita</taxon>
        <taxon>Proctotrupomorpha</taxon>
        <taxon>Chalcidoidea</taxon>
        <taxon>Aphelinidae</taxon>
        <taxon>Aphelininae</taxon>
        <taxon>Eretmocerus</taxon>
    </lineage>
</organism>
<comment type="caution">
    <text evidence="1">The sequence shown here is derived from an EMBL/GenBank/DDBJ whole genome shotgun (WGS) entry which is preliminary data.</text>
</comment>
<sequence length="240" mass="26934">MENSPLNIKKTLRDDNELEAFIARYKEEFRTLVKCNTQYADGADLKYHSLTLRYECFGSYVPRGNTGRKYVSKKCGCPFEMEIVTSSEGYYVLREKNSVLVHSEKCRDTTTKFHGGTRYYNNDCPIEVKSFFIPMKGIKTNESSTNDSLAELDTPSKIYVQVDFSVHLSHSRSIGTSDAAVSLPTTRKESTDDSTSFADSSENSGDPMKNSALNSRDTQKMLTHTCSMASIAMNLPADIQ</sequence>
<name>A0ACC2NKW8_9HYME</name>
<evidence type="ECO:0000313" key="2">
    <source>
        <dbReference type="Proteomes" id="UP001239111"/>
    </source>
</evidence>
<evidence type="ECO:0000313" key="1">
    <source>
        <dbReference type="EMBL" id="KAJ8671751.1"/>
    </source>
</evidence>
<dbReference type="Proteomes" id="UP001239111">
    <property type="component" value="Chromosome 3"/>
</dbReference>
<proteinExistence type="predicted"/>
<gene>
    <name evidence="1" type="ORF">QAD02_003010</name>
</gene>